<dbReference type="GO" id="GO:0055085">
    <property type="term" value="P:transmembrane transport"/>
    <property type="evidence" value="ECO:0007669"/>
    <property type="project" value="TreeGrafter"/>
</dbReference>
<reference evidence="9 10" key="1">
    <citation type="submission" date="2019-05" db="EMBL/GenBank/DDBJ databases">
        <title>Complete genome sequencing of Anaerostipes rhamnosivorans.</title>
        <authorList>
            <person name="Bui T.P.N."/>
            <person name="de Vos W.M."/>
        </authorList>
    </citation>
    <scope>NUCLEOTIDE SEQUENCE [LARGE SCALE GENOMIC DNA]</scope>
    <source>
        <strain evidence="9 10">1y2</strain>
    </source>
</reference>
<feature type="transmembrane region" description="Helical" evidence="8">
    <location>
        <begin position="239"/>
        <end position="258"/>
    </location>
</feature>
<dbReference type="GO" id="GO:0005886">
    <property type="term" value="C:plasma membrane"/>
    <property type="evidence" value="ECO:0007669"/>
    <property type="project" value="UniProtKB-SubCell"/>
</dbReference>
<keyword evidence="7 8" id="KW-0472">Membrane</keyword>
<keyword evidence="4" id="KW-1003">Cell membrane</keyword>
<feature type="transmembrane region" description="Helical" evidence="8">
    <location>
        <begin position="76"/>
        <end position="98"/>
    </location>
</feature>
<dbReference type="RefSeq" id="WP_137328359.1">
    <property type="nucleotide sequence ID" value="NZ_CP040058.1"/>
</dbReference>
<keyword evidence="5 8" id="KW-0812">Transmembrane</keyword>
<organism evidence="9 10">
    <name type="scientific">Anaerostipes rhamnosivorans</name>
    <dbReference type="NCBI Taxonomy" id="1229621"/>
    <lineage>
        <taxon>Bacteria</taxon>
        <taxon>Bacillati</taxon>
        <taxon>Bacillota</taxon>
        <taxon>Clostridia</taxon>
        <taxon>Lachnospirales</taxon>
        <taxon>Lachnospiraceae</taxon>
        <taxon>Anaerostipes</taxon>
    </lineage>
</organism>
<proteinExistence type="inferred from homology"/>
<dbReference type="EMBL" id="CP040058">
    <property type="protein sequence ID" value="QCP34877.1"/>
    <property type="molecule type" value="Genomic_DNA"/>
</dbReference>
<evidence type="ECO:0000256" key="4">
    <source>
        <dbReference type="ARBA" id="ARBA00022475"/>
    </source>
</evidence>
<comment type="subcellular location">
    <subcellularLocation>
        <location evidence="1">Cell membrane</location>
        <topology evidence="1">Multi-pass membrane protein</topology>
    </subcellularLocation>
</comment>
<dbReference type="Proteomes" id="UP000298653">
    <property type="component" value="Chromosome"/>
</dbReference>
<dbReference type="KEGG" id="arf:AR1Y2_1423"/>
<evidence type="ECO:0000256" key="1">
    <source>
        <dbReference type="ARBA" id="ARBA00004651"/>
    </source>
</evidence>
<accession>A0A4P8IE18</accession>
<feature type="transmembrane region" description="Helical" evidence="8">
    <location>
        <begin position="37"/>
        <end position="55"/>
    </location>
</feature>
<dbReference type="AlphaFoldDB" id="A0A4P8IE18"/>
<evidence type="ECO:0000256" key="3">
    <source>
        <dbReference type="ARBA" id="ARBA00022448"/>
    </source>
</evidence>
<keyword evidence="3" id="KW-0813">Transport</keyword>
<evidence type="ECO:0000256" key="7">
    <source>
        <dbReference type="ARBA" id="ARBA00023136"/>
    </source>
</evidence>
<sequence length="379" mass="41387">MKFYNKNTQGFFGLVAFGVLLYLGVSNISYILKGISYLISVIFPFVIGGCMAFIINVPMRFFETRLFSKVKKGRRALSLLLAIVCIIGVLALISFLILPELARTLYSLASSIPGFVNEIQGFLQKISDNPLLTKQNLMKIDLDWNKISSELMGFFQSSASSLLGSTMSVISSAVQTVVTFLLGIVFAMNALLKKEKLILQTKKLLYSYIKESYADRIVYIGNMCNQAFSSFLSGQCTEAVILGTIIFICMNIIGLPYAMLVAMFIGVTSLIPILGGIIGSTLGAILIFMVSPFKMVVFVIMFVVVQQIEGNLIYPHVVGNSVGLPAIWVLVAVTVGGNLAGVPGMFISIPACSVIYALLRDAANERLKKKGLLEKVEKK</sequence>
<protein>
    <submittedName>
        <fullName evidence="9">Permease</fullName>
    </submittedName>
</protein>
<feature type="transmembrane region" description="Helical" evidence="8">
    <location>
        <begin position="169"/>
        <end position="192"/>
    </location>
</feature>
<dbReference type="PANTHER" id="PTHR21716">
    <property type="entry name" value="TRANSMEMBRANE PROTEIN"/>
    <property type="match status" value="1"/>
</dbReference>
<dbReference type="InterPro" id="IPR002549">
    <property type="entry name" value="AI-2E-like"/>
</dbReference>
<comment type="similarity">
    <text evidence="2">Belongs to the autoinducer-2 exporter (AI-2E) (TC 2.A.86) family.</text>
</comment>
<evidence type="ECO:0000256" key="6">
    <source>
        <dbReference type="ARBA" id="ARBA00022989"/>
    </source>
</evidence>
<name>A0A4P8IE18_9FIRM</name>
<dbReference type="OrthoDB" id="9793390at2"/>
<dbReference type="PANTHER" id="PTHR21716:SF53">
    <property type="entry name" value="PERMEASE PERM-RELATED"/>
    <property type="match status" value="1"/>
</dbReference>
<keyword evidence="6 8" id="KW-1133">Transmembrane helix</keyword>
<feature type="transmembrane region" description="Helical" evidence="8">
    <location>
        <begin position="12"/>
        <end position="31"/>
    </location>
</feature>
<evidence type="ECO:0000313" key="10">
    <source>
        <dbReference type="Proteomes" id="UP000298653"/>
    </source>
</evidence>
<evidence type="ECO:0000256" key="8">
    <source>
        <dbReference type="SAM" id="Phobius"/>
    </source>
</evidence>
<evidence type="ECO:0000256" key="5">
    <source>
        <dbReference type="ARBA" id="ARBA00022692"/>
    </source>
</evidence>
<evidence type="ECO:0000256" key="2">
    <source>
        <dbReference type="ARBA" id="ARBA00009773"/>
    </source>
</evidence>
<evidence type="ECO:0000313" key="9">
    <source>
        <dbReference type="EMBL" id="QCP34877.1"/>
    </source>
</evidence>
<feature type="transmembrane region" description="Helical" evidence="8">
    <location>
        <begin position="326"/>
        <end position="359"/>
    </location>
</feature>
<dbReference type="Pfam" id="PF01594">
    <property type="entry name" value="AI-2E_transport"/>
    <property type="match status" value="1"/>
</dbReference>
<gene>
    <name evidence="9" type="ORF">AR1Y2_1423</name>
</gene>
<keyword evidence="10" id="KW-1185">Reference proteome</keyword>